<dbReference type="PANTHER" id="PTHR33974:SF2">
    <property type="entry name" value="VASCULAR-RELATED UNKNOWN PROTEIN 1"/>
    <property type="match status" value="1"/>
</dbReference>
<organism evidence="2">
    <name type="scientific">Anthurium amnicola</name>
    <dbReference type="NCBI Taxonomy" id="1678845"/>
    <lineage>
        <taxon>Eukaryota</taxon>
        <taxon>Viridiplantae</taxon>
        <taxon>Streptophyta</taxon>
        <taxon>Embryophyta</taxon>
        <taxon>Tracheophyta</taxon>
        <taxon>Spermatophyta</taxon>
        <taxon>Magnoliopsida</taxon>
        <taxon>Liliopsida</taxon>
        <taxon>Araceae</taxon>
        <taxon>Pothoideae</taxon>
        <taxon>Potheae</taxon>
        <taxon>Anthurium</taxon>
    </lineage>
</organism>
<gene>
    <name evidence="2" type="primary">ints2_0</name>
    <name evidence="2" type="ORF">g.536</name>
</gene>
<protein>
    <submittedName>
        <fullName evidence="2">Integrator complex subunit 2</fullName>
    </submittedName>
</protein>
<dbReference type="GO" id="GO:0010089">
    <property type="term" value="P:xylem development"/>
    <property type="evidence" value="ECO:0007669"/>
    <property type="project" value="InterPro"/>
</dbReference>
<feature type="compositionally biased region" description="Polar residues" evidence="1">
    <location>
        <begin position="134"/>
        <end position="145"/>
    </location>
</feature>
<reference evidence="2" key="1">
    <citation type="submission" date="2015-07" db="EMBL/GenBank/DDBJ databases">
        <title>Transcriptome Assembly of Anthurium amnicola.</title>
        <authorList>
            <person name="Suzuki J."/>
        </authorList>
    </citation>
    <scope>NUCLEOTIDE SEQUENCE</scope>
</reference>
<accession>A0A1D1YRC9</accession>
<evidence type="ECO:0000313" key="2">
    <source>
        <dbReference type="EMBL" id="JAT57213.1"/>
    </source>
</evidence>
<feature type="region of interest" description="Disordered" evidence="1">
    <location>
        <begin position="1"/>
        <end position="25"/>
    </location>
</feature>
<dbReference type="PANTHER" id="PTHR33974">
    <property type="entry name" value="VASCULAR-RELATED UNKNOWN PROTEIN 1-RELATED"/>
    <property type="match status" value="1"/>
</dbReference>
<name>A0A1D1YRC9_9ARAE</name>
<dbReference type="AlphaFoldDB" id="A0A1D1YRC9"/>
<feature type="region of interest" description="Disordered" evidence="1">
    <location>
        <begin position="92"/>
        <end position="152"/>
    </location>
</feature>
<feature type="compositionally biased region" description="Polar residues" evidence="1">
    <location>
        <begin position="103"/>
        <end position="118"/>
    </location>
</feature>
<feature type="compositionally biased region" description="Basic and acidic residues" evidence="1">
    <location>
        <begin position="119"/>
        <end position="133"/>
    </location>
</feature>
<dbReference type="EMBL" id="GDJX01010723">
    <property type="protein sequence ID" value="JAT57213.1"/>
    <property type="molecule type" value="Transcribed_RNA"/>
</dbReference>
<proteinExistence type="predicted"/>
<sequence length="186" mass="20162">MESSACSSMSKAFSRSGGAASSSEESGWTEYFDYFMASEKGETTGSRPSDDGSEAADGLSSLVSDAASCVLAWSASPTRKVALPKSCKNLKRRTRLEDDSLEDTASSPVSSPKVNNMNKFDHVNQREKDDERSLSQVKGVSSGSRFETKGHGMDEMDFVGRARECVELKKKGLCLVPLSMLVDYLE</sequence>
<dbReference type="InterPro" id="IPR039280">
    <property type="entry name" value="VUP"/>
</dbReference>
<evidence type="ECO:0000256" key="1">
    <source>
        <dbReference type="SAM" id="MobiDB-lite"/>
    </source>
</evidence>